<sequence>MTMMRPPVVWLTASLLLLLILIQPSLAVPVETSYVLEPFDGGHAPHGTSKLGFHDDDYFEVSYTENSYIGRGALQVDYDSSTIIEGIASSPPTLSLSFIQENRPHICVGATTVSFWYQQERSGTLTAPLSVRVTLLDDNNSNDNVDPSTWEQWTTTNQILLQANTEDWLEVRVNLEDFVLLPVLDFGQQNSTTTTGNNNNNNHQLDLHRLRGFMLSIEPTGGSSGRLKMDHFALVGGEALFGAALYASDDFNKTVTLEGGWEITAFNSDRSLQESSVEFMQQANNNGTLDIDYLVEHAADWGGFLAISYVAPGAAYYNVSNAAYLTMEYQVNVPVSNPNRTHLRFILNDAYECTEHCDTAGGDHERYYSFHYVLGADNATRQLSIQLEGSEDLFSPFKLTGWSGSRGNAQLDTGMLKGYTFEFDIDQYGDLWSYVTGSIAFSNIATVDSNNPSIADSNDTANAFCKFEKGIAFNGLSSVFRKKEFVGDRCCEVCELDETCIYVLSTGRDCFLASHLQQDAIKLEVDPVGDYSTIRKLVNQAYWMDTVEKRGDFCDKCDCHESNRTIDCRGKELVIVPKTFDETFQPLALDLRVNPNLVLLGSGSLASIGGSLKELWLPKEMIHLGEGSLNDLPELEHVRFEDQEDEPVPLIAGGNIIARSTDFFGSVCCGLGLHRDLVSPQNGLTFCNSTYVNVKAAPGIDSTYLPFVRFIDPTVLEVLFPSSDFMSEAAEGAEECAQYCSNSRGCRYFSYDDRIGKAEPQCFFFKDYGSGQESVCCNPDHYADEEQTVPGWVSGLPPGTRHVDENATVIVEPHALVLSPENDYQSTFEISLGSHPLRGAVFVTPSLEDDQGLDVSMWPSDANLTVVTGTNGVPPTVGLYNGNMSATVVIKVSNIKPGSPKKHLHIENMVQSCDQAFTTVFATAECDSGLSLDVVVDIPELVVETDPLTPLSYSAIVLGGLAVSVVLVTSVLVQKNKAKKAISFAQIEFLRLLLAGSLLTSSGAILLAVPPSDVTCIATIWFVEVGYTLELVPLIVKIAALNRLMAAAAKMRRITLKREYLFGSVAMIMGFVVIFLIVWSAVEPPHEAVQEDTSTDDDGFTTVTKTYYCSGYTSVWSVVVQVWNIILLLSASVLAFQTRKIKRKDFNESQTLAFLIYSHFVFICFQSGLKFLENYASAATLNQVRSILNSCDTIVAVGVYFVPKLLAKEELPRDAREQPGTFTDTNTVIERDRHRANKTVALKYQNRSVAEQKSFDIGMVLLNKDCFASLRATICEGPEEVHGFRALVVNSVMATDLGDKELRALRNGRWEKASPKHGFMDHCLFCRLSI</sequence>
<evidence type="ECO:0000256" key="1">
    <source>
        <dbReference type="ARBA" id="ARBA00004141"/>
    </source>
</evidence>
<dbReference type="PROSITE" id="PS50948">
    <property type="entry name" value="PAN"/>
    <property type="match status" value="1"/>
</dbReference>
<reference evidence="13" key="1">
    <citation type="submission" date="2020-06" db="EMBL/GenBank/DDBJ databases">
        <authorList>
            <consortium name="Plant Systems Biology data submission"/>
        </authorList>
    </citation>
    <scope>NUCLEOTIDE SEQUENCE</scope>
    <source>
        <strain evidence="13">D6</strain>
    </source>
</reference>
<feature type="domain" description="Apple" evidence="12">
    <location>
        <begin position="687"/>
        <end position="776"/>
    </location>
</feature>
<gene>
    <name evidence="13" type="ORF">SEMRO_1235_G254990.1</name>
</gene>
<dbReference type="Pfam" id="PF00003">
    <property type="entry name" value="7tm_3"/>
    <property type="match status" value="1"/>
</dbReference>
<evidence type="ECO:0000256" key="4">
    <source>
        <dbReference type="ARBA" id="ARBA00023040"/>
    </source>
</evidence>
<dbReference type="PROSITE" id="PS50259">
    <property type="entry name" value="G_PROTEIN_RECEP_F3_4"/>
    <property type="match status" value="1"/>
</dbReference>
<protein>
    <submittedName>
        <fullName evidence="13">Nitrilase family, member 2</fullName>
    </submittedName>
</protein>
<dbReference type="PANTHER" id="PTHR10519">
    <property type="entry name" value="GABA-B RECEPTOR"/>
    <property type="match status" value="1"/>
</dbReference>
<dbReference type="GO" id="GO:0004965">
    <property type="term" value="F:G protein-coupled GABA receptor activity"/>
    <property type="evidence" value="ECO:0007669"/>
    <property type="project" value="InterPro"/>
</dbReference>
<keyword evidence="14" id="KW-1185">Reference proteome</keyword>
<evidence type="ECO:0000256" key="10">
    <source>
        <dbReference type="SAM" id="SignalP"/>
    </source>
</evidence>
<dbReference type="Gene3D" id="3.50.4.10">
    <property type="entry name" value="Hepatocyte Growth Factor"/>
    <property type="match status" value="1"/>
</dbReference>
<dbReference type="PANTHER" id="PTHR10519:SF20">
    <property type="entry name" value="G-PROTEIN COUPLED RECEPTOR 156-RELATED"/>
    <property type="match status" value="1"/>
</dbReference>
<feature type="transmembrane region" description="Helical" evidence="9">
    <location>
        <begin position="1115"/>
        <end position="1136"/>
    </location>
</feature>
<evidence type="ECO:0000256" key="9">
    <source>
        <dbReference type="SAM" id="Phobius"/>
    </source>
</evidence>
<keyword evidence="8" id="KW-0807">Transducer</keyword>
<evidence type="ECO:0000256" key="8">
    <source>
        <dbReference type="ARBA" id="ARBA00023224"/>
    </source>
</evidence>
<feature type="transmembrane region" description="Helical" evidence="9">
    <location>
        <begin position="951"/>
        <end position="973"/>
    </location>
</feature>
<evidence type="ECO:0000259" key="11">
    <source>
        <dbReference type="PROSITE" id="PS50259"/>
    </source>
</evidence>
<name>A0A9N8EHS2_9STRA</name>
<evidence type="ECO:0000256" key="5">
    <source>
        <dbReference type="ARBA" id="ARBA00023136"/>
    </source>
</evidence>
<dbReference type="Proteomes" id="UP001153069">
    <property type="component" value="Unassembled WGS sequence"/>
</dbReference>
<evidence type="ECO:0000313" key="13">
    <source>
        <dbReference type="EMBL" id="CAB9521812.1"/>
    </source>
</evidence>
<feature type="chain" id="PRO_5040442925" evidence="10">
    <location>
        <begin position="28"/>
        <end position="1330"/>
    </location>
</feature>
<feature type="signal peptide" evidence="10">
    <location>
        <begin position="1"/>
        <end position="27"/>
    </location>
</feature>
<dbReference type="GO" id="GO:0007214">
    <property type="term" value="P:gamma-aminobutyric acid signaling pathway"/>
    <property type="evidence" value="ECO:0007669"/>
    <property type="project" value="TreeGrafter"/>
</dbReference>
<comment type="caution">
    <text evidence="13">The sequence shown here is derived from an EMBL/GenBank/DDBJ whole genome shotgun (WGS) entry which is preliminary data.</text>
</comment>
<feature type="domain" description="G-protein coupled receptors family 3 profile" evidence="11">
    <location>
        <begin position="951"/>
        <end position="1205"/>
    </location>
</feature>
<feature type="transmembrane region" description="Helical" evidence="9">
    <location>
        <begin position="1060"/>
        <end position="1082"/>
    </location>
</feature>
<keyword evidence="5 9" id="KW-0472">Membrane</keyword>
<keyword evidence="4" id="KW-0297">G-protein coupled receptor</keyword>
<keyword evidence="7" id="KW-0325">Glycoprotein</keyword>
<organism evidence="13 14">
    <name type="scientific">Seminavis robusta</name>
    <dbReference type="NCBI Taxonomy" id="568900"/>
    <lineage>
        <taxon>Eukaryota</taxon>
        <taxon>Sar</taxon>
        <taxon>Stramenopiles</taxon>
        <taxon>Ochrophyta</taxon>
        <taxon>Bacillariophyta</taxon>
        <taxon>Bacillariophyceae</taxon>
        <taxon>Bacillariophycidae</taxon>
        <taxon>Naviculales</taxon>
        <taxon>Naviculaceae</taxon>
        <taxon>Seminavis</taxon>
    </lineage>
</organism>
<keyword evidence="10" id="KW-0732">Signal</keyword>
<proteinExistence type="predicted"/>
<dbReference type="GO" id="GO:0038039">
    <property type="term" value="C:G protein-coupled receptor heterodimeric complex"/>
    <property type="evidence" value="ECO:0007669"/>
    <property type="project" value="TreeGrafter"/>
</dbReference>
<keyword evidence="2 9" id="KW-0812">Transmembrane</keyword>
<feature type="transmembrane region" description="Helical" evidence="9">
    <location>
        <begin position="989"/>
        <end position="1008"/>
    </location>
</feature>
<dbReference type="InterPro" id="IPR002455">
    <property type="entry name" value="GPCR3_GABA-B"/>
</dbReference>
<evidence type="ECO:0000256" key="7">
    <source>
        <dbReference type="ARBA" id="ARBA00023180"/>
    </source>
</evidence>
<dbReference type="EMBL" id="CAICTM010001233">
    <property type="protein sequence ID" value="CAB9521812.1"/>
    <property type="molecule type" value="Genomic_DNA"/>
</dbReference>
<dbReference type="Pfam" id="PF00024">
    <property type="entry name" value="PAN_1"/>
    <property type="match status" value="1"/>
</dbReference>
<comment type="subcellular location">
    <subcellularLocation>
        <location evidence="1">Membrane</location>
        <topology evidence="1">Multi-pass membrane protein</topology>
    </subcellularLocation>
</comment>
<evidence type="ECO:0000259" key="12">
    <source>
        <dbReference type="PROSITE" id="PS50948"/>
    </source>
</evidence>
<accession>A0A9N8EHS2</accession>
<evidence type="ECO:0000313" key="14">
    <source>
        <dbReference type="Proteomes" id="UP001153069"/>
    </source>
</evidence>
<evidence type="ECO:0000256" key="6">
    <source>
        <dbReference type="ARBA" id="ARBA00023170"/>
    </source>
</evidence>
<dbReference type="InterPro" id="IPR003609">
    <property type="entry name" value="Pan_app"/>
</dbReference>
<evidence type="ECO:0000256" key="2">
    <source>
        <dbReference type="ARBA" id="ARBA00022692"/>
    </source>
</evidence>
<dbReference type="InterPro" id="IPR017978">
    <property type="entry name" value="GPCR_3_C"/>
</dbReference>
<feature type="transmembrane region" description="Helical" evidence="9">
    <location>
        <begin position="1020"/>
        <end position="1040"/>
    </location>
</feature>
<keyword evidence="3 9" id="KW-1133">Transmembrane helix</keyword>
<evidence type="ECO:0000256" key="3">
    <source>
        <dbReference type="ARBA" id="ARBA00022989"/>
    </source>
</evidence>
<keyword evidence="6" id="KW-0675">Receptor</keyword>